<accession>Q0I4L4</accession>
<organism evidence="1">
    <name type="scientific">Histophilus somni (strain 129Pt)</name>
    <name type="common">Haemophilus somnus</name>
    <dbReference type="NCBI Taxonomy" id="205914"/>
    <lineage>
        <taxon>Bacteria</taxon>
        <taxon>Pseudomonadati</taxon>
        <taxon>Pseudomonadota</taxon>
        <taxon>Gammaproteobacteria</taxon>
        <taxon>Pasteurellales</taxon>
        <taxon>Pasteurellaceae</taxon>
        <taxon>Histophilus</taxon>
    </lineage>
</organism>
<proteinExistence type="predicted"/>
<dbReference type="KEGG" id="hso:HS_1369"/>
<dbReference type="eggNOG" id="ENOG5030T3Q">
    <property type="taxonomic scope" value="Bacteria"/>
</dbReference>
<dbReference type="EMBL" id="CP000436">
    <property type="protein sequence ID" value="ABI25644.1"/>
    <property type="molecule type" value="Genomic_DNA"/>
</dbReference>
<name>Q0I4L4_HISS1</name>
<gene>
    <name evidence="1" type="ordered locus">HS_1369</name>
</gene>
<protein>
    <submittedName>
        <fullName evidence="1">Uncharacterized protein</fullName>
    </submittedName>
</protein>
<evidence type="ECO:0000313" key="1">
    <source>
        <dbReference type="EMBL" id="ABI25644.1"/>
    </source>
</evidence>
<dbReference type="AlphaFoldDB" id="Q0I4L4"/>
<dbReference type="HOGENOM" id="CLU_054930_0_0_6"/>
<sequence length="415" mass="46341">MFFYMFFTKRGQIMGILNSMSEGLQTPKQKPLAQGTATAQPQNISQPMPSMAQNVTNNLNSNSLLMKSAAQKGNRMAAQRGLQNSTIGIESAQRAMLDVAMPIAQQDTQNRFASTQAGLDRTHQTDMARLNAQLSHDNAMKELSERNRFASTQAGLDRTHQTDMARLNAQLSHDNAMKELSERNRFASTQAGLDRTHQTDMARLNAQLSHDNAMKELSERNRFASTQAGLDRTHQTDMARLNAQLSHDNAMKELSERNRFASTQAGLDRTHQTDMARLNAQLSHDNAMKELSERNRFASTQAGLDRTHQTDMARLNAQLSHDNAMKELGSQVSANTIGKSIDYAMQITNNFDAQIAGVLNNTQMKEEDKKKAIEQLKASRDTELSFMSKFMQKIPTTQKDWAAFPSLGVPTITMK</sequence>
<reference evidence="1" key="1">
    <citation type="submission" date="2006-08" db="EMBL/GenBank/DDBJ databases">
        <title>Complete genome sequence of Haemophilus somnus 129PT.</title>
        <authorList>
            <person name="Copeland A."/>
            <person name="Lucas S."/>
            <person name="Lapidus A."/>
            <person name="Barry K."/>
            <person name="Glavina del Rio T."/>
            <person name="Hammon N."/>
            <person name="Dalin E."/>
            <person name="Tice H."/>
            <person name="Pitluck S."/>
            <person name="Brettin T.S."/>
            <person name="Bruce D."/>
            <person name="Challacombe J.F."/>
            <person name="Chertkov O."/>
            <person name="Detter J.C."/>
            <person name="Gilna P."/>
            <person name="Han S."/>
            <person name="Misra M."/>
            <person name="Tapia R."/>
            <person name="Thayer N.N."/>
            <person name="Xie G."/>
            <person name="Inzana T.J."/>
            <person name="Duncan A.J."/>
            <person name="Siddaramppa S."/>
            <person name="Richardson P."/>
        </authorList>
    </citation>
    <scope>NUCLEOTIDE SEQUENCE</scope>
    <source>
        <strain evidence="1">129PT</strain>
    </source>
</reference>